<dbReference type="EMBL" id="MT142237">
    <property type="protein sequence ID" value="QJA76686.1"/>
    <property type="molecule type" value="Genomic_DNA"/>
</dbReference>
<dbReference type="AlphaFoldDB" id="A0A6M3K2S4"/>
<accession>A0A6M3K2S4</accession>
<gene>
    <name evidence="2" type="ORF">MM415A01465_0013</name>
</gene>
<sequence>MATYPSADTGWLLPPESAYKWPGGWEKAMRAEALGRSSYLSQMDQFYTELEEAQRQFDETMGFKWEEMERESRARWRGLDIEEEKAGAQSSYWQGLLGLENKKLTQEAESEEAALGLYEKRLDLLGEQRGSEERLLERLLGEGGGTTTQSATTKSTTPAIGENVYPEQSLRLGSSFMGGSGAGYLHGETEMTDYPYEWYY</sequence>
<feature type="region of interest" description="Disordered" evidence="1">
    <location>
        <begin position="142"/>
        <end position="163"/>
    </location>
</feature>
<reference evidence="2" key="1">
    <citation type="submission" date="2020-03" db="EMBL/GenBank/DDBJ databases">
        <title>The deep terrestrial virosphere.</title>
        <authorList>
            <person name="Holmfeldt K."/>
            <person name="Nilsson E."/>
            <person name="Simone D."/>
            <person name="Lopez-Fernandez M."/>
            <person name="Wu X."/>
            <person name="de Brujin I."/>
            <person name="Lundin D."/>
            <person name="Andersson A."/>
            <person name="Bertilsson S."/>
            <person name="Dopson M."/>
        </authorList>
    </citation>
    <scope>NUCLEOTIDE SEQUENCE</scope>
    <source>
        <strain evidence="2">MM415A01465</strain>
    </source>
</reference>
<evidence type="ECO:0000256" key="1">
    <source>
        <dbReference type="SAM" id="MobiDB-lite"/>
    </source>
</evidence>
<name>A0A6M3K2S4_9ZZZZ</name>
<evidence type="ECO:0000313" key="2">
    <source>
        <dbReference type="EMBL" id="QJA76686.1"/>
    </source>
</evidence>
<organism evidence="2">
    <name type="scientific">viral metagenome</name>
    <dbReference type="NCBI Taxonomy" id="1070528"/>
    <lineage>
        <taxon>unclassified sequences</taxon>
        <taxon>metagenomes</taxon>
        <taxon>organismal metagenomes</taxon>
    </lineage>
</organism>
<feature type="compositionally biased region" description="Low complexity" evidence="1">
    <location>
        <begin position="147"/>
        <end position="157"/>
    </location>
</feature>
<protein>
    <submittedName>
        <fullName evidence="2">Uncharacterized protein</fullName>
    </submittedName>
</protein>
<proteinExistence type="predicted"/>